<dbReference type="Gene3D" id="3.30.1490.480">
    <property type="entry name" value="Endolytic murein transglycosylase"/>
    <property type="match status" value="1"/>
</dbReference>
<keyword evidence="2" id="KW-1133">Transmembrane helix</keyword>
<reference evidence="4" key="1">
    <citation type="submission" date="2015-10" db="EMBL/GenBank/DDBJ databases">
        <title>Genome of Paenibacillus bovis sp. nov.</title>
        <authorList>
            <person name="Wu Z."/>
            <person name="Gao C."/>
            <person name="Liu Z."/>
            <person name="Zheng H."/>
        </authorList>
    </citation>
    <scope>NUCLEOTIDE SEQUENCE [LARGE SCALE GENOMIC DNA]</scope>
    <source>
        <strain evidence="4">BD3526</strain>
    </source>
</reference>
<feature type="compositionally biased region" description="Basic and acidic residues" evidence="1">
    <location>
        <begin position="74"/>
        <end position="84"/>
    </location>
</feature>
<feature type="compositionally biased region" description="Polar residues" evidence="1">
    <location>
        <begin position="132"/>
        <end position="145"/>
    </location>
</feature>
<dbReference type="RefSeq" id="WP_060534500.1">
    <property type="nucleotide sequence ID" value="NZ_CP013023.1"/>
</dbReference>
<protein>
    <recommendedName>
        <fullName evidence="5">Aminodeoxychorismate lyase</fullName>
    </recommendedName>
</protein>
<evidence type="ECO:0008006" key="5">
    <source>
        <dbReference type="Google" id="ProtNLM"/>
    </source>
</evidence>
<keyword evidence="2" id="KW-0472">Membrane</keyword>
<name>A0A172ZG86_9BACL</name>
<evidence type="ECO:0000256" key="1">
    <source>
        <dbReference type="SAM" id="MobiDB-lite"/>
    </source>
</evidence>
<dbReference type="KEGG" id="pbv:AR543_11380"/>
<organism evidence="3 4">
    <name type="scientific">Paenibacillus bovis</name>
    <dbReference type="NCBI Taxonomy" id="1616788"/>
    <lineage>
        <taxon>Bacteria</taxon>
        <taxon>Bacillati</taxon>
        <taxon>Bacillota</taxon>
        <taxon>Bacilli</taxon>
        <taxon>Bacillales</taxon>
        <taxon>Paenibacillaceae</taxon>
        <taxon>Paenibacillus</taxon>
    </lineage>
</organism>
<feature type="transmembrane region" description="Helical" evidence="2">
    <location>
        <begin position="6"/>
        <end position="25"/>
    </location>
</feature>
<dbReference type="Proteomes" id="UP000078148">
    <property type="component" value="Chromosome"/>
</dbReference>
<proteinExistence type="predicted"/>
<evidence type="ECO:0000256" key="2">
    <source>
        <dbReference type="SAM" id="Phobius"/>
    </source>
</evidence>
<feature type="region of interest" description="Disordered" evidence="1">
    <location>
        <begin position="74"/>
        <end position="145"/>
    </location>
</feature>
<keyword evidence="4" id="KW-1185">Reference proteome</keyword>
<dbReference type="STRING" id="1616788.AR543_11380"/>
<evidence type="ECO:0000313" key="3">
    <source>
        <dbReference type="EMBL" id="ANF96549.1"/>
    </source>
</evidence>
<dbReference type="EMBL" id="CP013023">
    <property type="protein sequence ID" value="ANF96549.1"/>
    <property type="molecule type" value="Genomic_DNA"/>
</dbReference>
<sequence length="207" mass="22282">MIKNRSFIIGIGIGMIVGAILLQIMNIGKGQTMMNGSQLTPEQIQEAAQAQNMQVFAANQKVYTSEQWKQLEAEEAAKKAEAQKGSKSSSTKEPTAPTSPEQPKASTNESTTQPKQPSSTSTTKTQQSKTPASPQSPNVSFTINPGENLDDVAFSLKKEGLIGSQSEFINKATERKANTKLQVGTFEIGNKQDYDDIISIITGQPSS</sequence>
<evidence type="ECO:0000313" key="4">
    <source>
        <dbReference type="Proteomes" id="UP000078148"/>
    </source>
</evidence>
<dbReference type="OrthoDB" id="2138957at2"/>
<accession>A0A172ZG86</accession>
<feature type="compositionally biased region" description="Polar residues" evidence="1">
    <location>
        <begin position="91"/>
        <end position="109"/>
    </location>
</feature>
<feature type="compositionally biased region" description="Low complexity" evidence="1">
    <location>
        <begin position="110"/>
        <end position="131"/>
    </location>
</feature>
<gene>
    <name evidence="3" type="ORF">AR543_11380</name>
</gene>
<keyword evidence="2" id="KW-0812">Transmembrane</keyword>
<dbReference type="AlphaFoldDB" id="A0A172ZG86"/>
<reference evidence="3 4" key="2">
    <citation type="journal article" date="2016" name="Int. J. Syst. Evol. Microbiol.">
        <title>Paenibacillus bovis sp. nov., isolated from raw yak (Bos grunniens) milk.</title>
        <authorList>
            <person name="Gao C."/>
            <person name="Han J."/>
            <person name="Liu Z."/>
            <person name="Xu X."/>
            <person name="Hang F."/>
            <person name="Wu Z."/>
        </authorList>
    </citation>
    <scope>NUCLEOTIDE SEQUENCE [LARGE SCALE GENOMIC DNA]</scope>
    <source>
        <strain evidence="3 4">BD3526</strain>
    </source>
</reference>